<protein>
    <submittedName>
        <fullName evidence="9">Anti-sigma factor-like protein</fullName>
    </submittedName>
</protein>
<dbReference type="InterPro" id="IPR024449">
    <property type="entry name" value="Anti-sigma_RsgI_N"/>
</dbReference>
<feature type="compositionally biased region" description="Basic and acidic residues" evidence="6">
    <location>
        <begin position="368"/>
        <end position="383"/>
    </location>
</feature>
<feature type="compositionally biased region" description="Basic and acidic residues" evidence="6">
    <location>
        <begin position="394"/>
        <end position="417"/>
    </location>
</feature>
<accession>A0A3D9S9S0</accession>
<evidence type="ECO:0000256" key="2">
    <source>
        <dbReference type="ARBA" id="ARBA00022475"/>
    </source>
</evidence>
<dbReference type="OrthoDB" id="9800626at2"/>
<evidence type="ECO:0000313" key="10">
    <source>
        <dbReference type="Proteomes" id="UP000256304"/>
    </source>
</evidence>
<comment type="caution">
    <text evidence="9">The sequence shown here is derived from an EMBL/GenBank/DDBJ whole genome shotgun (WGS) entry which is preliminary data.</text>
</comment>
<feature type="transmembrane region" description="Helical" evidence="7">
    <location>
        <begin position="52"/>
        <end position="75"/>
    </location>
</feature>
<comment type="subcellular location">
    <subcellularLocation>
        <location evidence="1">Cell membrane</location>
        <topology evidence="1">Single-pass membrane protein</topology>
    </subcellularLocation>
</comment>
<proteinExistence type="predicted"/>
<evidence type="ECO:0000259" key="8">
    <source>
        <dbReference type="PROSITE" id="PS51849"/>
    </source>
</evidence>
<evidence type="ECO:0000256" key="3">
    <source>
        <dbReference type="ARBA" id="ARBA00022692"/>
    </source>
</evidence>
<keyword evidence="5 7" id="KW-0472">Membrane</keyword>
<sequence length="543" mass="58284">MSRGIVMETGAKFVVVLMPDGQFRKVRTSRKPQIGEEFNFTEQRRLQNPRKLYSASAGAAAILLLLFVPFLVNFWSNNHPIVAYMTMDVNPSIELGVTKDEKVVELRAINDDGADVTKGLEYKGLPLAEVTEAIMDRISAGPYLNSGEGDVIITSVLVGKDQAPDYELNVTSHMDEAVHKSLEKTDKGRSLQVAVTTLSAPVEVRDEAKNDGLSAGKMAFYLIAKKKGYDISLHQLKTESIHQAAKPMGGVAAVVNDDTPPKKTDAAKTTAKAGDDQSVKDQPKSTGKDDKPGSSEPGASSVATGADAKAKQEKLEKLREAQKEQLKELVKKEQEKRLKHEIEKAANRGKGNDNKPGKGCCSSQSGGDWRDNDKKNEDKKGDGGKTSSSGAHSLGRDNDHRGGNDDNGNGKKQDKQHSGQQGGQEDAKNTSYGRPSGVQGHDSIPSGWGKNNGQNWNNGQVESGSASGGSKGSDKGGKQQSQTQGKTDDRDGKDNGNGKSDDKDNGRNGKDDKGNGQSSRDDNEDRNHSSGRGQQDDSRKGRG</sequence>
<feature type="compositionally biased region" description="Basic and acidic residues" evidence="6">
    <location>
        <begin position="273"/>
        <end position="293"/>
    </location>
</feature>
<evidence type="ECO:0000256" key="4">
    <source>
        <dbReference type="ARBA" id="ARBA00022989"/>
    </source>
</evidence>
<evidence type="ECO:0000256" key="5">
    <source>
        <dbReference type="ARBA" id="ARBA00023136"/>
    </source>
</evidence>
<keyword evidence="10" id="KW-1185">Reference proteome</keyword>
<feature type="compositionally biased region" description="Basic and acidic residues" evidence="6">
    <location>
        <begin position="308"/>
        <end position="356"/>
    </location>
</feature>
<evidence type="ECO:0000313" key="9">
    <source>
        <dbReference type="EMBL" id="REE85182.1"/>
    </source>
</evidence>
<keyword evidence="2" id="KW-1003">Cell membrane</keyword>
<dbReference type="GO" id="GO:0005886">
    <property type="term" value="C:plasma membrane"/>
    <property type="evidence" value="ECO:0007669"/>
    <property type="project" value="UniProtKB-SubCell"/>
</dbReference>
<feature type="region of interest" description="Disordered" evidence="6">
    <location>
        <begin position="252"/>
        <end position="543"/>
    </location>
</feature>
<keyword evidence="3 7" id="KW-0812">Transmembrane</keyword>
<organism evidence="9 10">
    <name type="scientific">Paenibacillus taihuensis</name>
    <dbReference type="NCBI Taxonomy" id="1156355"/>
    <lineage>
        <taxon>Bacteria</taxon>
        <taxon>Bacillati</taxon>
        <taxon>Bacillota</taxon>
        <taxon>Bacilli</taxon>
        <taxon>Bacillales</taxon>
        <taxon>Paenibacillaceae</taxon>
        <taxon>Paenibacillus</taxon>
    </lineage>
</organism>
<evidence type="ECO:0000256" key="1">
    <source>
        <dbReference type="ARBA" id="ARBA00004162"/>
    </source>
</evidence>
<dbReference type="Pfam" id="PF12791">
    <property type="entry name" value="RsgI_N"/>
    <property type="match status" value="1"/>
</dbReference>
<evidence type="ECO:0000256" key="7">
    <source>
        <dbReference type="SAM" id="Phobius"/>
    </source>
</evidence>
<feature type="domain" description="RsgI N-terminal anti-sigma" evidence="8">
    <location>
        <begin position="2"/>
        <end position="49"/>
    </location>
</feature>
<name>A0A3D9S9S0_9BACL</name>
<dbReference type="EMBL" id="QTTN01000013">
    <property type="protein sequence ID" value="REE85182.1"/>
    <property type="molecule type" value="Genomic_DNA"/>
</dbReference>
<dbReference type="Pfam" id="PF23750">
    <property type="entry name" value="RsgI_M"/>
    <property type="match status" value="1"/>
</dbReference>
<dbReference type="Proteomes" id="UP000256304">
    <property type="component" value="Unassembled WGS sequence"/>
</dbReference>
<dbReference type="InterPro" id="IPR055431">
    <property type="entry name" value="RsgI_M"/>
</dbReference>
<keyword evidence="4 7" id="KW-1133">Transmembrane helix</keyword>
<reference evidence="9 10" key="1">
    <citation type="submission" date="2018-08" db="EMBL/GenBank/DDBJ databases">
        <title>Genomic Encyclopedia of Type Strains, Phase III (KMG-III): the genomes of soil and plant-associated and newly described type strains.</title>
        <authorList>
            <person name="Whitman W."/>
        </authorList>
    </citation>
    <scope>NUCLEOTIDE SEQUENCE [LARGE SCALE GENOMIC DNA]</scope>
    <source>
        <strain evidence="9 10">CGMCC 1.10966</strain>
    </source>
</reference>
<dbReference type="RefSeq" id="WP_116189488.1">
    <property type="nucleotide sequence ID" value="NZ_QTTN01000013.1"/>
</dbReference>
<feature type="compositionally biased region" description="Low complexity" evidence="6">
    <location>
        <begin position="447"/>
        <end position="465"/>
    </location>
</feature>
<feature type="compositionally biased region" description="Basic and acidic residues" evidence="6">
    <location>
        <begin position="486"/>
        <end position="543"/>
    </location>
</feature>
<evidence type="ECO:0000256" key="6">
    <source>
        <dbReference type="SAM" id="MobiDB-lite"/>
    </source>
</evidence>
<gene>
    <name evidence="9" type="ORF">A8990_113100</name>
</gene>
<dbReference type="AlphaFoldDB" id="A0A3D9S9S0"/>
<dbReference type="PROSITE" id="PS51849">
    <property type="entry name" value="RSGI_N"/>
    <property type="match status" value="1"/>
</dbReference>